<evidence type="ECO:0000256" key="2">
    <source>
        <dbReference type="ARBA" id="ARBA00022428"/>
    </source>
</evidence>
<dbReference type="InterPro" id="IPR045851">
    <property type="entry name" value="AMP-bd_C_sf"/>
</dbReference>
<dbReference type="GO" id="GO:0008756">
    <property type="term" value="F:o-succinylbenzoate-CoA ligase activity"/>
    <property type="evidence" value="ECO:0007669"/>
    <property type="project" value="UniProtKB-EC"/>
</dbReference>
<keyword evidence="4" id="KW-0547">Nucleotide-binding</keyword>
<feature type="domain" description="AMP-binding enzyme C-terminal" evidence="7">
    <location>
        <begin position="401"/>
        <end position="461"/>
    </location>
</feature>
<evidence type="ECO:0000313" key="9">
    <source>
        <dbReference type="Proteomes" id="UP001202831"/>
    </source>
</evidence>
<feature type="domain" description="AMP-dependent synthetase/ligase" evidence="6">
    <location>
        <begin position="20"/>
        <end position="344"/>
    </location>
</feature>
<evidence type="ECO:0000256" key="4">
    <source>
        <dbReference type="ARBA" id="ARBA00022741"/>
    </source>
</evidence>
<comment type="similarity">
    <text evidence="1">Belongs to the ATP-dependent AMP-binding enzyme family.</text>
</comment>
<accession>A0ABT0NA36</accession>
<dbReference type="PANTHER" id="PTHR43201">
    <property type="entry name" value="ACYL-COA SYNTHETASE"/>
    <property type="match status" value="1"/>
</dbReference>
<dbReference type="InterPro" id="IPR020845">
    <property type="entry name" value="AMP-binding_CS"/>
</dbReference>
<keyword evidence="3 8" id="KW-0436">Ligase</keyword>
<protein>
    <submittedName>
        <fullName evidence="8">O-succinylbenzoate--CoA ligase</fullName>
        <ecNumber evidence="8">6.2.1.26</ecNumber>
    </submittedName>
</protein>
<name>A0ABT0NA36_9GAMM</name>
<evidence type="ECO:0000259" key="6">
    <source>
        <dbReference type="Pfam" id="PF00501"/>
    </source>
</evidence>
<sequence>MVSTVPTTLPNKVSPLHLAALTAPDSLAIKCGELELSYQQLSEHVLALGQQLTEKGLTTGDKLGVICSNRPEALMLYWACIDLGLLFCPISPKFPQTQILALLQQYNIRHLWSDDSKLLDSTESKHTLSPEPLTDLNFSAKSELPPAETVPQIDPDTRANIIFTSGSSGTPKAAVHCLSQHIASAKGSASLISLNSGDRWLASLPLFHIGGLAIFNRCALATACVVFATEGQSLPQQLITNKVTHVSLVSTQLQRLLQHHSGSLQYSKTLLLGGGAIPQPLLDKLADMGIPAFTSYGMTEMASQITTGKALGDGSSGKLLPGRELEIRNGEIWVKGDTLFCGYLTTDKQGEAGEQLQLSIDQDGWFCTRDRGYWDNKGNLHITGRSDNMFVCGGENLQPEEVEAVLKRFPGVEDALVFPVADQEFGCLPVAVIKGELPDQHKLDEFVAEQIARFKRPRACFPWPEQEQPTGLKVNRKQVIAAVRAQFNLAE</sequence>
<evidence type="ECO:0000256" key="5">
    <source>
        <dbReference type="ARBA" id="ARBA00022840"/>
    </source>
</evidence>
<dbReference type="EC" id="6.2.1.26" evidence="8"/>
<dbReference type="InterPro" id="IPR025110">
    <property type="entry name" value="AMP-bd_C"/>
</dbReference>
<evidence type="ECO:0000259" key="7">
    <source>
        <dbReference type="Pfam" id="PF13193"/>
    </source>
</evidence>
<comment type="caution">
    <text evidence="8">The sequence shown here is derived from an EMBL/GenBank/DDBJ whole genome shotgun (WGS) entry which is preliminary data.</text>
</comment>
<dbReference type="PROSITE" id="PS00455">
    <property type="entry name" value="AMP_BINDING"/>
    <property type="match status" value="1"/>
</dbReference>
<dbReference type="CDD" id="cd17630">
    <property type="entry name" value="OSB_MenE-like"/>
    <property type="match status" value="1"/>
</dbReference>
<dbReference type="NCBIfam" id="TIGR01923">
    <property type="entry name" value="menE"/>
    <property type="match status" value="1"/>
</dbReference>
<dbReference type="Pfam" id="PF00501">
    <property type="entry name" value="AMP-binding"/>
    <property type="match status" value="1"/>
</dbReference>
<dbReference type="RefSeq" id="WP_249249910.1">
    <property type="nucleotide sequence ID" value="NZ_JAKIKT010000006.1"/>
</dbReference>
<dbReference type="Gene3D" id="3.30.300.30">
    <property type="match status" value="1"/>
</dbReference>
<keyword evidence="5" id="KW-0067">ATP-binding</keyword>
<gene>
    <name evidence="8" type="primary">menE</name>
    <name evidence="8" type="ORF">L2725_15740</name>
</gene>
<keyword evidence="9" id="KW-1185">Reference proteome</keyword>
<evidence type="ECO:0000256" key="3">
    <source>
        <dbReference type="ARBA" id="ARBA00022598"/>
    </source>
</evidence>
<organism evidence="8 9">
    <name type="scientific">Shewanella corallii</name>
    <dbReference type="NCBI Taxonomy" id="560080"/>
    <lineage>
        <taxon>Bacteria</taxon>
        <taxon>Pseudomonadati</taxon>
        <taxon>Pseudomonadota</taxon>
        <taxon>Gammaproteobacteria</taxon>
        <taxon>Alteromonadales</taxon>
        <taxon>Shewanellaceae</taxon>
        <taxon>Shewanella</taxon>
    </lineage>
</organism>
<dbReference type="InterPro" id="IPR010192">
    <property type="entry name" value="MenE"/>
</dbReference>
<dbReference type="InterPro" id="IPR000873">
    <property type="entry name" value="AMP-dep_synth/lig_dom"/>
</dbReference>
<dbReference type="InterPro" id="IPR042099">
    <property type="entry name" value="ANL_N_sf"/>
</dbReference>
<dbReference type="Gene3D" id="3.40.50.12780">
    <property type="entry name" value="N-terminal domain of ligase-like"/>
    <property type="match status" value="1"/>
</dbReference>
<dbReference type="Pfam" id="PF13193">
    <property type="entry name" value="AMP-binding_C"/>
    <property type="match status" value="1"/>
</dbReference>
<dbReference type="SUPFAM" id="SSF56801">
    <property type="entry name" value="Acetyl-CoA synthetase-like"/>
    <property type="match status" value="1"/>
</dbReference>
<dbReference type="Proteomes" id="UP001202831">
    <property type="component" value="Unassembled WGS sequence"/>
</dbReference>
<evidence type="ECO:0000313" key="8">
    <source>
        <dbReference type="EMBL" id="MCL2915212.1"/>
    </source>
</evidence>
<reference evidence="8 9" key="1">
    <citation type="submission" date="2022-01" db="EMBL/GenBank/DDBJ databases">
        <title>Whole genome-based taxonomy of the Shewanellaceae.</title>
        <authorList>
            <person name="Martin-Rodriguez A.J."/>
        </authorList>
    </citation>
    <scope>NUCLEOTIDE SEQUENCE [LARGE SCALE GENOMIC DNA]</scope>
    <source>
        <strain evidence="8 9">DSM 21332</strain>
    </source>
</reference>
<evidence type="ECO:0000256" key="1">
    <source>
        <dbReference type="ARBA" id="ARBA00006432"/>
    </source>
</evidence>
<proteinExistence type="inferred from homology"/>
<dbReference type="PANTHER" id="PTHR43201:SF5">
    <property type="entry name" value="MEDIUM-CHAIN ACYL-COA LIGASE ACSF2, MITOCHONDRIAL"/>
    <property type="match status" value="1"/>
</dbReference>
<keyword evidence="2" id="KW-0474">Menaquinone biosynthesis</keyword>
<dbReference type="EMBL" id="JAKIKT010000006">
    <property type="protein sequence ID" value="MCL2915212.1"/>
    <property type="molecule type" value="Genomic_DNA"/>
</dbReference>